<dbReference type="AlphaFoldDB" id="A0AAV9W0L9"/>
<feature type="transmembrane region" description="Helical" evidence="1">
    <location>
        <begin position="303"/>
        <end position="323"/>
    </location>
</feature>
<feature type="transmembrane region" description="Helical" evidence="1">
    <location>
        <begin position="232"/>
        <end position="255"/>
    </location>
</feature>
<gene>
    <name evidence="2" type="ORF">TWF481_010013</name>
</gene>
<feature type="transmembrane region" description="Helical" evidence="1">
    <location>
        <begin position="367"/>
        <end position="390"/>
    </location>
</feature>
<feature type="transmembrane region" description="Helical" evidence="1">
    <location>
        <begin position="276"/>
        <end position="297"/>
    </location>
</feature>
<organism evidence="2 3">
    <name type="scientific">Arthrobotrys musiformis</name>
    <dbReference type="NCBI Taxonomy" id="47236"/>
    <lineage>
        <taxon>Eukaryota</taxon>
        <taxon>Fungi</taxon>
        <taxon>Dikarya</taxon>
        <taxon>Ascomycota</taxon>
        <taxon>Pezizomycotina</taxon>
        <taxon>Orbiliomycetes</taxon>
        <taxon>Orbiliales</taxon>
        <taxon>Orbiliaceae</taxon>
        <taxon>Arthrobotrys</taxon>
    </lineage>
</organism>
<reference evidence="2 3" key="1">
    <citation type="submission" date="2023-08" db="EMBL/GenBank/DDBJ databases">
        <authorList>
            <person name="Palmer J.M."/>
        </authorList>
    </citation>
    <scope>NUCLEOTIDE SEQUENCE [LARGE SCALE GENOMIC DNA]</scope>
    <source>
        <strain evidence="2 3">TWF481</strain>
    </source>
</reference>
<protein>
    <submittedName>
        <fullName evidence="2">Uncharacterized protein</fullName>
    </submittedName>
</protein>
<keyword evidence="1" id="KW-0472">Membrane</keyword>
<dbReference type="Proteomes" id="UP001370758">
    <property type="component" value="Unassembled WGS sequence"/>
</dbReference>
<accession>A0AAV9W0L9</accession>
<evidence type="ECO:0000256" key="1">
    <source>
        <dbReference type="SAM" id="Phobius"/>
    </source>
</evidence>
<dbReference type="EMBL" id="JAVHJL010000007">
    <property type="protein sequence ID" value="KAK6499650.1"/>
    <property type="molecule type" value="Genomic_DNA"/>
</dbReference>
<feature type="transmembrane region" description="Helical" evidence="1">
    <location>
        <begin position="12"/>
        <end position="29"/>
    </location>
</feature>
<comment type="caution">
    <text evidence="2">The sequence shown here is derived from an EMBL/GenBank/DDBJ whole genome shotgun (WGS) entry which is preliminary data.</text>
</comment>
<keyword evidence="1" id="KW-0812">Transmembrane</keyword>
<keyword evidence="1" id="KW-1133">Transmembrane helix</keyword>
<keyword evidence="3" id="KW-1185">Reference proteome</keyword>
<proteinExistence type="predicted"/>
<sequence length="406" mass="45369">MNTPDDDGAHLSSLSALFGLAALAINILLQPHGGKICSFSTPTRRYLRISPFVCVADAVGVVIRVFTYFFYYKISVGAACRLAVVRRRVVEGEEYVRKMGEGEYLRFMEGSLNSGVVGLGEWKGRVVGFVLLGLGQWVKIVACSGTTWTSTWASFYFWSFVVIEGVNALSRRVREEERDHRVFSRFGIDELDLEHILDSWDWGLGGFAVSQQIVMIVVLERWISEDGRVLPFLVWVLMRVLAWVTMHFVFMFMVIPFNVFNDATRATHREDGGLLVWKRVVAGVLLSSVFVSAVGVWGRGMLAFSHFMGSLCVICFVYSLRLFRRAREGVLLFRETRGGGEGAGDDGDGYDREAVAKRAAGASTERMWSGMVVEFVGCVGLFGVFEYLYVYDAGSTGRPRWTGFLG</sequence>
<evidence type="ECO:0000313" key="3">
    <source>
        <dbReference type="Proteomes" id="UP001370758"/>
    </source>
</evidence>
<evidence type="ECO:0000313" key="2">
    <source>
        <dbReference type="EMBL" id="KAK6499650.1"/>
    </source>
</evidence>
<feature type="transmembrane region" description="Helical" evidence="1">
    <location>
        <begin position="49"/>
        <end position="71"/>
    </location>
</feature>
<name>A0AAV9W0L9_9PEZI</name>